<dbReference type="EMBL" id="SMRT01000017">
    <property type="protein sequence ID" value="TDF93196.1"/>
    <property type="molecule type" value="Genomic_DNA"/>
</dbReference>
<keyword evidence="2" id="KW-0813">Transport</keyword>
<dbReference type="PROSITE" id="PS51257">
    <property type="entry name" value="PROKAR_LIPOPROTEIN"/>
    <property type="match status" value="1"/>
</dbReference>
<keyword evidence="6" id="KW-1185">Reference proteome</keyword>
<sequence length="417" mass="46072">MIKRAGHIAIIFVLLLLAACNNPTPGTKAADNSKNAPGTGEQVKITWWDYMNSEEMVAALNKVIADYMKEHPNVKIERTYVPFGDLKNKLLLGSAAGQLPDIVWIDNPDHQAFAAAGVLADITKEVKEWGQADQYYKGPWSSTLYKDKNYGVPNSSNNLALYYNADMLNAAGIKPPANWAELKDAAKKLTKPGVYGMAASAVRNEQGTFQFLPFVWQSGSDLNNFNSPGTIEAVKLWKDLVDGGYMSKEVLGQDQQAVMLQFAAGNVAMMVNGTWQIPVLKKDAKFKWDIVTLPVNKQGGTILGGENWAITSTTKHKDIAWDIVKYAQQPEYLKNFLQAAGRLPARKDLIQDPVWQSDKLMKIFADSMDVAKARAYGANYPKISDSIQEMIQQVLTGIKSPEDAVKETDAKIKPLLQ</sequence>
<dbReference type="GO" id="GO:0042956">
    <property type="term" value="P:maltodextrin transmembrane transport"/>
    <property type="evidence" value="ECO:0007669"/>
    <property type="project" value="TreeGrafter"/>
</dbReference>
<evidence type="ECO:0000256" key="4">
    <source>
        <dbReference type="SAM" id="SignalP"/>
    </source>
</evidence>
<dbReference type="InterPro" id="IPR006059">
    <property type="entry name" value="SBP"/>
</dbReference>
<dbReference type="PANTHER" id="PTHR30061:SF50">
    <property type="entry name" value="MALTOSE_MALTODEXTRIN-BINDING PERIPLASMIC PROTEIN"/>
    <property type="match status" value="1"/>
</dbReference>
<evidence type="ECO:0000256" key="2">
    <source>
        <dbReference type="ARBA" id="ARBA00022448"/>
    </source>
</evidence>
<dbReference type="AlphaFoldDB" id="A0A4R5KDC4"/>
<dbReference type="Proteomes" id="UP000295636">
    <property type="component" value="Unassembled WGS sequence"/>
</dbReference>
<dbReference type="GO" id="GO:0055052">
    <property type="term" value="C:ATP-binding cassette (ABC) transporter complex, substrate-binding subunit-containing"/>
    <property type="evidence" value="ECO:0007669"/>
    <property type="project" value="TreeGrafter"/>
</dbReference>
<keyword evidence="3 4" id="KW-0732">Signal</keyword>
<dbReference type="GO" id="GO:0015768">
    <property type="term" value="P:maltose transport"/>
    <property type="evidence" value="ECO:0007669"/>
    <property type="project" value="TreeGrafter"/>
</dbReference>
<feature type="chain" id="PRO_5020369231" evidence="4">
    <location>
        <begin position="30"/>
        <end position="417"/>
    </location>
</feature>
<evidence type="ECO:0000256" key="3">
    <source>
        <dbReference type="ARBA" id="ARBA00022729"/>
    </source>
</evidence>
<dbReference type="GO" id="GO:1901982">
    <property type="term" value="F:maltose binding"/>
    <property type="evidence" value="ECO:0007669"/>
    <property type="project" value="TreeGrafter"/>
</dbReference>
<name>A0A4R5KDC4_9BACL</name>
<evidence type="ECO:0000313" key="6">
    <source>
        <dbReference type="Proteomes" id="UP000295636"/>
    </source>
</evidence>
<gene>
    <name evidence="5" type="ORF">E1757_27285</name>
</gene>
<dbReference type="CDD" id="cd13585">
    <property type="entry name" value="PBP2_TMBP_like"/>
    <property type="match status" value="1"/>
</dbReference>
<comment type="similarity">
    <text evidence="1">Belongs to the bacterial solute-binding protein 1 family.</text>
</comment>
<dbReference type="Gene3D" id="3.40.190.10">
    <property type="entry name" value="Periplasmic binding protein-like II"/>
    <property type="match status" value="2"/>
</dbReference>
<protein>
    <submittedName>
        <fullName evidence="5">Sugar ABC transporter substrate-binding protein</fullName>
    </submittedName>
</protein>
<feature type="signal peptide" evidence="4">
    <location>
        <begin position="1"/>
        <end position="29"/>
    </location>
</feature>
<dbReference type="OrthoDB" id="9808332at2"/>
<proteinExistence type="inferred from homology"/>
<dbReference type="RefSeq" id="WP_133234191.1">
    <property type="nucleotide sequence ID" value="NZ_SMRT01000017.1"/>
</dbReference>
<organism evidence="5 6">
    <name type="scientific">Paenibacillus piri</name>
    <dbReference type="NCBI Taxonomy" id="2547395"/>
    <lineage>
        <taxon>Bacteria</taxon>
        <taxon>Bacillati</taxon>
        <taxon>Bacillota</taxon>
        <taxon>Bacilli</taxon>
        <taxon>Bacillales</taxon>
        <taxon>Paenibacillaceae</taxon>
        <taxon>Paenibacillus</taxon>
    </lineage>
</organism>
<dbReference type="SUPFAM" id="SSF53850">
    <property type="entry name" value="Periplasmic binding protein-like II"/>
    <property type="match status" value="1"/>
</dbReference>
<dbReference type="PANTHER" id="PTHR30061">
    <property type="entry name" value="MALTOSE-BINDING PERIPLASMIC PROTEIN"/>
    <property type="match status" value="1"/>
</dbReference>
<evidence type="ECO:0000256" key="1">
    <source>
        <dbReference type="ARBA" id="ARBA00008520"/>
    </source>
</evidence>
<evidence type="ECO:0000313" key="5">
    <source>
        <dbReference type="EMBL" id="TDF93196.1"/>
    </source>
</evidence>
<dbReference type="Pfam" id="PF13416">
    <property type="entry name" value="SBP_bac_8"/>
    <property type="match status" value="1"/>
</dbReference>
<reference evidence="5 6" key="1">
    <citation type="submission" date="2019-03" db="EMBL/GenBank/DDBJ databases">
        <title>This is whole genome sequence of Paenibacillus sp MS74 strain.</title>
        <authorList>
            <person name="Trinh H.N."/>
        </authorList>
    </citation>
    <scope>NUCLEOTIDE SEQUENCE [LARGE SCALE GENOMIC DNA]</scope>
    <source>
        <strain evidence="5 6">MS74</strain>
    </source>
</reference>
<accession>A0A4R5KDC4</accession>
<comment type="caution">
    <text evidence="5">The sequence shown here is derived from an EMBL/GenBank/DDBJ whole genome shotgun (WGS) entry which is preliminary data.</text>
</comment>